<evidence type="ECO:0000256" key="5">
    <source>
        <dbReference type="ARBA" id="ARBA00022927"/>
    </source>
</evidence>
<feature type="compositionally biased region" description="Basic and acidic residues" evidence="9">
    <location>
        <begin position="562"/>
        <end position="590"/>
    </location>
</feature>
<evidence type="ECO:0000256" key="4">
    <source>
        <dbReference type="ARBA" id="ARBA00022824"/>
    </source>
</evidence>
<dbReference type="GO" id="GO:0008320">
    <property type="term" value="F:protein transmembrane transporter activity"/>
    <property type="evidence" value="ECO:0007669"/>
    <property type="project" value="TreeGrafter"/>
</dbReference>
<sequence length="693" mass="79896">MAGQQFQYDDSGNTFFYFLTSFVGLIVIPATYYLWPRDQNAEQLRLKSLRRVHGRCLWYRLRLMKSQQSIVPTLKKAALLFGWAVFLFLAYKVSKLDREYQEYNPYEVLKLEAGASIAEIKKQYRVLSLKHHPDKGGDEAMFMKLAKAYSALTNEESRNNWEMYGNPDGPRGDSFFNLLTYFQRSVLLVYGLAFMVILPVVVGTWWYRSIRYSGDQILINTTQLFMHFMYKTPTMNMKRLVMVLTAAFEFDPRSNKEAIIRPTDNIEVPQLIRELGNINVKKKEPPFCYPYSLKARVLLLTHLARMDVSENVEEDQRFVMKKCPALLQEIINVGCQLTMMATSRGGLRAPRLSSIENCMKLSQMVVQGLQEAKSPLLQLPHFEEEHLRYCISKKYKVRTLQDLVSLKDSDRRNMLRFLGEEKYEEVLAVLGSFPYINMETKLQVLDDEDSNNITAGSIVTVTVTLTRKRMSEMFEKEEDAPPPTEETNGEEVQGDAKTNKTKVWQNKNKGAKKAAKSKKKKLTKKKPVTQQQAKGDKAKQANGNVAGNDVAAASKAEEDDLSDKGSESDEAEGNKDSPSERDEESDKQSDTEVDEIAGDDEEEWEALQQSIQRRERALLETKSKVTHPVYSLYFPEEKQEWWWLYIADRKEQTLVSMPNHVCTLKDTEEVRRQPLVSKQPNEWEPKNLFIKLA</sequence>
<dbReference type="InterPro" id="IPR035892">
    <property type="entry name" value="C2_domain_sf"/>
</dbReference>
<evidence type="ECO:0000256" key="3">
    <source>
        <dbReference type="ARBA" id="ARBA00022692"/>
    </source>
</evidence>
<keyword evidence="6 10" id="KW-1133">Transmembrane helix</keyword>
<dbReference type="SUPFAM" id="SSF46565">
    <property type="entry name" value="Chaperone J-domain"/>
    <property type="match status" value="1"/>
</dbReference>
<dbReference type="CDD" id="cd06257">
    <property type="entry name" value="DnaJ"/>
    <property type="match status" value="1"/>
</dbReference>
<proteinExistence type="predicted"/>
<evidence type="ECO:0000256" key="6">
    <source>
        <dbReference type="ARBA" id="ARBA00022989"/>
    </source>
</evidence>
<keyword evidence="7 10" id="KW-0472">Membrane</keyword>
<dbReference type="SUPFAM" id="SSF81296">
    <property type="entry name" value="E set domains"/>
    <property type="match status" value="1"/>
</dbReference>
<dbReference type="Ensembl" id="ENSCCRT00020045210.1">
    <property type="protein sequence ID" value="ENSCCRP00020041435.1"/>
    <property type="gene ID" value="ENSCCRG00020017576.1"/>
</dbReference>
<evidence type="ECO:0000256" key="2">
    <source>
        <dbReference type="ARBA" id="ARBA00022448"/>
    </source>
</evidence>
<dbReference type="AlphaFoldDB" id="A0A8C2EHU1"/>
<dbReference type="SMART" id="SM00271">
    <property type="entry name" value="DnaJ"/>
    <property type="match status" value="1"/>
</dbReference>
<dbReference type="Proteomes" id="UP000694701">
    <property type="component" value="Unplaced"/>
</dbReference>
<reference evidence="12" key="1">
    <citation type="submission" date="2025-08" db="UniProtKB">
        <authorList>
            <consortium name="Ensembl"/>
        </authorList>
    </citation>
    <scope>IDENTIFICATION</scope>
</reference>
<keyword evidence="2" id="KW-0813">Transport</keyword>
<evidence type="ECO:0000313" key="12">
    <source>
        <dbReference type="Ensembl" id="ENSCCRP00020041435.1"/>
    </source>
</evidence>
<dbReference type="InterPro" id="IPR036869">
    <property type="entry name" value="J_dom_sf"/>
</dbReference>
<keyword evidence="4" id="KW-0256">Endoplasmic reticulum</keyword>
<organism evidence="12 13">
    <name type="scientific">Cyprinus carpio</name>
    <name type="common">Common carp</name>
    <dbReference type="NCBI Taxonomy" id="7962"/>
    <lineage>
        <taxon>Eukaryota</taxon>
        <taxon>Metazoa</taxon>
        <taxon>Chordata</taxon>
        <taxon>Craniata</taxon>
        <taxon>Vertebrata</taxon>
        <taxon>Euteleostomi</taxon>
        <taxon>Actinopterygii</taxon>
        <taxon>Neopterygii</taxon>
        <taxon>Teleostei</taxon>
        <taxon>Ostariophysi</taxon>
        <taxon>Cypriniformes</taxon>
        <taxon>Cyprinidae</taxon>
        <taxon>Cyprininae</taxon>
        <taxon>Cyprinus</taxon>
    </lineage>
</organism>
<dbReference type="PANTHER" id="PTHR24075:SF0">
    <property type="entry name" value="TRANSLOCATION PROTEIN SEC63 HOMOLOG"/>
    <property type="match status" value="1"/>
</dbReference>
<feature type="domain" description="J" evidence="11">
    <location>
        <begin position="104"/>
        <end position="165"/>
    </location>
</feature>
<feature type="compositionally biased region" description="Low complexity" evidence="9">
    <location>
        <begin position="540"/>
        <end position="553"/>
    </location>
</feature>
<dbReference type="InterPro" id="IPR001623">
    <property type="entry name" value="DnaJ_domain"/>
</dbReference>
<keyword evidence="8" id="KW-0143">Chaperone</keyword>
<dbReference type="GO" id="GO:0003723">
    <property type="term" value="F:RNA binding"/>
    <property type="evidence" value="ECO:0007669"/>
    <property type="project" value="TreeGrafter"/>
</dbReference>
<dbReference type="Pfam" id="PF02889">
    <property type="entry name" value="Sec63"/>
    <property type="match status" value="1"/>
</dbReference>
<dbReference type="PANTHER" id="PTHR24075">
    <property type="entry name" value="SEC63 DOMAIN-CONTAINING"/>
    <property type="match status" value="1"/>
</dbReference>
<accession>A0A8C2EHU1</accession>
<evidence type="ECO:0000259" key="11">
    <source>
        <dbReference type="PROSITE" id="PS50076"/>
    </source>
</evidence>
<dbReference type="FunFam" id="1.10.150.20:FF:000022">
    <property type="entry name" value="translocation protein SEC63 homolog"/>
    <property type="match status" value="1"/>
</dbReference>
<dbReference type="Gene3D" id="1.10.3380.10">
    <property type="entry name" value="Sec63 N-terminal domain-like domain"/>
    <property type="match status" value="1"/>
</dbReference>
<dbReference type="SUPFAM" id="SSF158702">
    <property type="entry name" value="Sec63 N-terminal domain-like"/>
    <property type="match status" value="1"/>
</dbReference>
<evidence type="ECO:0000256" key="10">
    <source>
        <dbReference type="SAM" id="Phobius"/>
    </source>
</evidence>
<feature type="compositionally biased region" description="Acidic residues" evidence="9">
    <location>
        <begin position="591"/>
        <end position="605"/>
    </location>
</feature>
<dbReference type="PRINTS" id="PR00625">
    <property type="entry name" value="JDOMAIN"/>
</dbReference>
<protein>
    <submittedName>
        <fullName evidence="12">SEC63 homolog, protein translocation regulator</fullName>
    </submittedName>
</protein>
<dbReference type="Gene3D" id="1.10.150.20">
    <property type="entry name" value="5' to 3' exonuclease, C-terminal subdomain"/>
    <property type="match status" value="1"/>
</dbReference>
<dbReference type="InterPro" id="IPR014756">
    <property type="entry name" value="Ig_E-set"/>
</dbReference>
<evidence type="ECO:0000256" key="8">
    <source>
        <dbReference type="ARBA" id="ARBA00023186"/>
    </source>
</evidence>
<dbReference type="SMART" id="SM00973">
    <property type="entry name" value="Sec63"/>
    <property type="match status" value="1"/>
</dbReference>
<dbReference type="GO" id="GO:0031207">
    <property type="term" value="C:Sec62/Sec63 complex"/>
    <property type="evidence" value="ECO:0007669"/>
    <property type="project" value="TreeGrafter"/>
</dbReference>
<dbReference type="GO" id="GO:0006614">
    <property type="term" value="P:SRP-dependent cotranslational protein targeting to membrane"/>
    <property type="evidence" value="ECO:0007669"/>
    <property type="project" value="TreeGrafter"/>
</dbReference>
<comment type="subcellular location">
    <subcellularLocation>
        <location evidence="1">Endoplasmic reticulum membrane</location>
        <topology evidence="1">Multi-pass membrane protein</topology>
    </subcellularLocation>
</comment>
<evidence type="ECO:0000256" key="1">
    <source>
        <dbReference type="ARBA" id="ARBA00004477"/>
    </source>
</evidence>
<feature type="compositionally biased region" description="Basic residues" evidence="9">
    <location>
        <begin position="509"/>
        <end position="527"/>
    </location>
</feature>
<dbReference type="GO" id="GO:0006620">
    <property type="term" value="P:post-translational protein targeting to endoplasmic reticulum membrane"/>
    <property type="evidence" value="ECO:0007669"/>
    <property type="project" value="TreeGrafter"/>
</dbReference>
<feature type="transmembrane region" description="Helical" evidence="10">
    <location>
        <begin position="70"/>
        <end position="91"/>
    </location>
</feature>
<evidence type="ECO:0000313" key="13">
    <source>
        <dbReference type="Proteomes" id="UP000694701"/>
    </source>
</evidence>
<dbReference type="Gene3D" id="1.10.287.110">
    <property type="entry name" value="DnaJ domain"/>
    <property type="match status" value="1"/>
</dbReference>
<feature type="transmembrane region" description="Helical" evidence="10">
    <location>
        <begin position="15"/>
        <end position="35"/>
    </location>
</feature>
<dbReference type="Gene3D" id="2.60.40.150">
    <property type="entry name" value="C2 domain"/>
    <property type="match status" value="1"/>
</dbReference>
<name>A0A8C2EHU1_CYPCA</name>
<dbReference type="PROSITE" id="PS50076">
    <property type="entry name" value="DNAJ_2"/>
    <property type="match status" value="1"/>
</dbReference>
<dbReference type="FunFam" id="1.10.3380.10:FF:000003">
    <property type="entry name" value="SEC63 homolog, protein translocation regulator"/>
    <property type="match status" value="1"/>
</dbReference>
<dbReference type="GO" id="GO:0007399">
    <property type="term" value="P:nervous system development"/>
    <property type="evidence" value="ECO:0007669"/>
    <property type="project" value="UniProtKB-ARBA"/>
</dbReference>
<keyword evidence="3 10" id="KW-0812">Transmembrane</keyword>
<keyword evidence="5" id="KW-0653">Protein transport</keyword>
<evidence type="ECO:0000256" key="9">
    <source>
        <dbReference type="SAM" id="MobiDB-lite"/>
    </source>
</evidence>
<feature type="region of interest" description="Disordered" evidence="9">
    <location>
        <begin position="473"/>
        <end position="608"/>
    </location>
</feature>
<dbReference type="InterPro" id="IPR004179">
    <property type="entry name" value="Sec63-dom"/>
</dbReference>
<feature type="transmembrane region" description="Helical" evidence="10">
    <location>
        <begin position="187"/>
        <end position="207"/>
    </location>
</feature>
<evidence type="ECO:0000256" key="7">
    <source>
        <dbReference type="ARBA" id="ARBA00023136"/>
    </source>
</evidence>
<dbReference type="Pfam" id="PF00226">
    <property type="entry name" value="DnaJ"/>
    <property type="match status" value="1"/>
</dbReference>